<evidence type="ECO:0000313" key="2">
    <source>
        <dbReference type="Proteomes" id="UP001061361"/>
    </source>
</evidence>
<name>A0ABM8AUN6_9BACT</name>
<dbReference type="Proteomes" id="UP001061361">
    <property type="component" value="Chromosome"/>
</dbReference>
<organism evidence="1 2">
    <name type="scientific">Pseudodesulfovibrio portus</name>
    <dbReference type="NCBI Taxonomy" id="231439"/>
    <lineage>
        <taxon>Bacteria</taxon>
        <taxon>Pseudomonadati</taxon>
        <taxon>Thermodesulfobacteriota</taxon>
        <taxon>Desulfovibrionia</taxon>
        <taxon>Desulfovibrionales</taxon>
        <taxon>Desulfovibrionaceae</taxon>
    </lineage>
</organism>
<dbReference type="EMBL" id="AP026708">
    <property type="protein sequence ID" value="BDQ35174.1"/>
    <property type="molecule type" value="Genomic_DNA"/>
</dbReference>
<dbReference type="RefSeq" id="WP_264982063.1">
    <property type="nucleotide sequence ID" value="NZ_AP026708.1"/>
</dbReference>
<protein>
    <submittedName>
        <fullName evidence="1">Uncharacterized protein</fullName>
    </submittedName>
</protein>
<keyword evidence="2" id="KW-1185">Reference proteome</keyword>
<evidence type="ECO:0000313" key="1">
    <source>
        <dbReference type="EMBL" id="BDQ35174.1"/>
    </source>
</evidence>
<proteinExistence type="predicted"/>
<gene>
    <name evidence="1" type="ORF">JCM14722_27160</name>
</gene>
<reference evidence="1" key="1">
    <citation type="submission" date="2022-08" db="EMBL/GenBank/DDBJ databases">
        <title>Genome Sequence of the sulphate-reducing bacterium, Pseudodesulfovibrio portus JCM14722.</title>
        <authorList>
            <person name="Kondo R."/>
            <person name="Kataoka T."/>
        </authorList>
    </citation>
    <scope>NUCLEOTIDE SEQUENCE</scope>
    <source>
        <strain evidence="1">JCM 14722</strain>
    </source>
</reference>
<accession>A0ABM8AUN6</accession>
<sequence>MAEDVRVYGDFHRISPDIYEQLKGAIPFDQVEYDGDVLRVDHEGPYLYIDDFLELIRDLLPENGYGHVEYIDEVEWEVTRYTIKPGGIQSKVVKVDNVVDAHQKEHGL</sequence>